<comment type="similarity">
    <text evidence="1 13">Belongs to the RuvC family.</text>
</comment>
<keyword evidence="7 13" id="KW-0378">Hydrolase</keyword>
<feature type="binding site" evidence="13">
    <location>
        <position position="139"/>
    </location>
    <ligand>
        <name>Mg(2+)</name>
        <dbReference type="ChEBI" id="CHEBI:18420"/>
        <label>1</label>
    </ligand>
</feature>
<dbReference type="GO" id="GO:0003677">
    <property type="term" value="F:DNA binding"/>
    <property type="evidence" value="ECO:0007669"/>
    <property type="project" value="UniProtKB-KW"/>
</dbReference>
<dbReference type="NCBIfam" id="NF000711">
    <property type="entry name" value="PRK00039.2-1"/>
    <property type="match status" value="1"/>
</dbReference>
<feature type="binding site" evidence="13">
    <location>
        <position position="7"/>
    </location>
    <ligand>
        <name>Mg(2+)</name>
        <dbReference type="ChEBI" id="CHEBI:18420"/>
        <label>1</label>
    </ligand>
</feature>
<dbReference type="GO" id="GO:0008821">
    <property type="term" value="F:crossover junction DNA endonuclease activity"/>
    <property type="evidence" value="ECO:0007669"/>
    <property type="project" value="UniProtKB-UniRule"/>
</dbReference>
<keyword evidence="9 13" id="KW-0238">DNA-binding</keyword>
<name>A0A2H0R625_9BACT</name>
<reference evidence="15 16" key="1">
    <citation type="submission" date="2017-09" db="EMBL/GenBank/DDBJ databases">
        <title>Depth-based differentiation of microbial function through sediment-hosted aquifers and enrichment of novel symbionts in the deep terrestrial subsurface.</title>
        <authorList>
            <person name="Probst A.J."/>
            <person name="Ladd B."/>
            <person name="Jarett J.K."/>
            <person name="Geller-Mcgrath D.E."/>
            <person name="Sieber C.M."/>
            <person name="Emerson J.B."/>
            <person name="Anantharaman K."/>
            <person name="Thomas B.C."/>
            <person name="Malmstrom R."/>
            <person name="Stieglmeier M."/>
            <person name="Klingl A."/>
            <person name="Woyke T."/>
            <person name="Ryan C.M."/>
            <person name="Banfield J.F."/>
        </authorList>
    </citation>
    <scope>NUCLEOTIDE SEQUENCE [LARGE SCALE GENOMIC DNA]</scope>
    <source>
        <strain evidence="15">CG10_big_fil_rev_8_21_14_0_10_37_15</strain>
    </source>
</reference>
<organism evidence="15 16">
    <name type="scientific">Candidatus Yanofskybacteria bacterium CG10_big_fil_rev_8_21_14_0_10_37_15</name>
    <dbReference type="NCBI Taxonomy" id="1975097"/>
    <lineage>
        <taxon>Bacteria</taxon>
        <taxon>Candidatus Yanofskyibacteriota</taxon>
    </lineage>
</organism>
<dbReference type="SUPFAM" id="SSF53098">
    <property type="entry name" value="Ribonuclease H-like"/>
    <property type="match status" value="1"/>
</dbReference>
<dbReference type="GO" id="GO:0006281">
    <property type="term" value="P:DNA repair"/>
    <property type="evidence" value="ECO:0007669"/>
    <property type="project" value="UniProtKB-UniRule"/>
</dbReference>
<evidence type="ECO:0000256" key="1">
    <source>
        <dbReference type="ARBA" id="ARBA00009518"/>
    </source>
</evidence>
<dbReference type="InterPro" id="IPR012337">
    <property type="entry name" value="RNaseH-like_sf"/>
</dbReference>
<keyword evidence="2 13" id="KW-0963">Cytoplasm</keyword>
<dbReference type="Proteomes" id="UP000230208">
    <property type="component" value="Unassembled WGS sequence"/>
</dbReference>
<comment type="catalytic activity">
    <reaction evidence="12 13">
        <text>Endonucleolytic cleavage at a junction such as a reciprocal single-stranded crossover between two homologous DNA duplexes (Holliday junction).</text>
        <dbReference type="EC" id="3.1.21.10"/>
    </reaction>
</comment>
<feature type="binding site" evidence="13">
    <location>
        <position position="66"/>
    </location>
    <ligand>
        <name>Mg(2+)</name>
        <dbReference type="ChEBI" id="CHEBI:18420"/>
        <label>2</label>
    </ligand>
</feature>
<evidence type="ECO:0000256" key="8">
    <source>
        <dbReference type="ARBA" id="ARBA00022842"/>
    </source>
</evidence>
<evidence type="ECO:0000256" key="7">
    <source>
        <dbReference type="ARBA" id="ARBA00022801"/>
    </source>
</evidence>
<dbReference type="PANTHER" id="PTHR30194:SF3">
    <property type="entry name" value="CROSSOVER JUNCTION ENDODEOXYRIBONUCLEASE RUVC"/>
    <property type="match status" value="1"/>
</dbReference>
<dbReference type="NCBIfam" id="TIGR00228">
    <property type="entry name" value="ruvC"/>
    <property type="match status" value="1"/>
</dbReference>
<evidence type="ECO:0000256" key="12">
    <source>
        <dbReference type="ARBA" id="ARBA00029354"/>
    </source>
</evidence>
<protein>
    <recommendedName>
        <fullName evidence="13 14">Crossover junction endodeoxyribonuclease RuvC</fullName>
        <ecNumber evidence="13 14">3.1.21.10</ecNumber>
    </recommendedName>
    <alternativeName>
        <fullName evidence="13">Holliday junction nuclease RuvC</fullName>
    </alternativeName>
    <alternativeName>
        <fullName evidence="13">Holliday junction resolvase RuvC</fullName>
    </alternativeName>
</protein>
<evidence type="ECO:0000256" key="3">
    <source>
        <dbReference type="ARBA" id="ARBA00022722"/>
    </source>
</evidence>
<comment type="cofactor">
    <cofactor evidence="13">
        <name>Mg(2+)</name>
        <dbReference type="ChEBI" id="CHEBI:18420"/>
    </cofactor>
    <text evidence="13">Binds 2 Mg(2+) ion per subunit.</text>
</comment>
<evidence type="ECO:0000256" key="6">
    <source>
        <dbReference type="ARBA" id="ARBA00022763"/>
    </source>
</evidence>
<accession>A0A2H0R625</accession>
<comment type="caution">
    <text evidence="15">The sequence shown here is derived from an EMBL/GenBank/DDBJ whole genome shotgun (WGS) entry which is preliminary data.</text>
</comment>
<dbReference type="AlphaFoldDB" id="A0A2H0R625"/>
<dbReference type="InterPro" id="IPR002176">
    <property type="entry name" value="X-over_junc_endoDNase_RuvC"/>
</dbReference>
<dbReference type="GO" id="GO:0005737">
    <property type="term" value="C:cytoplasm"/>
    <property type="evidence" value="ECO:0007669"/>
    <property type="project" value="UniProtKB-SubCell"/>
</dbReference>
<evidence type="ECO:0000256" key="11">
    <source>
        <dbReference type="ARBA" id="ARBA00023204"/>
    </source>
</evidence>
<evidence type="ECO:0000256" key="10">
    <source>
        <dbReference type="ARBA" id="ARBA00023172"/>
    </source>
</evidence>
<evidence type="ECO:0000256" key="13">
    <source>
        <dbReference type="HAMAP-Rule" id="MF_00034"/>
    </source>
</evidence>
<feature type="active site" evidence="13">
    <location>
        <position position="7"/>
    </location>
</feature>
<dbReference type="PANTHER" id="PTHR30194">
    <property type="entry name" value="CROSSOVER JUNCTION ENDODEOXYRIBONUCLEASE RUVC"/>
    <property type="match status" value="1"/>
</dbReference>
<keyword evidence="3 13" id="KW-0540">Nuclease</keyword>
<dbReference type="CDD" id="cd16962">
    <property type="entry name" value="RuvC"/>
    <property type="match status" value="1"/>
</dbReference>
<comment type="subcellular location">
    <subcellularLocation>
        <location evidence="13">Cytoplasm</location>
    </subcellularLocation>
</comment>
<evidence type="ECO:0000256" key="14">
    <source>
        <dbReference type="NCBIfam" id="TIGR00228"/>
    </source>
</evidence>
<keyword evidence="5 13" id="KW-0255">Endonuclease</keyword>
<keyword evidence="4 13" id="KW-0479">Metal-binding</keyword>
<dbReference type="Pfam" id="PF02075">
    <property type="entry name" value="RuvC"/>
    <property type="match status" value="1"/>
</dbReference>
<dbReference type="GO" id="GO:0048476">
    <property type="term" value="C:Holliday junction resolvase complex"/>
    <property type="evidence" value="ECO:0007669"/>
    <property type="project" value="UniProtKB-UniRule"/>
</dbReference>
<gene>
    <name evidence="13" type="primary">ruvC</name>
    <name evidence="15" type="ORF">COV30_01035</name>
</gene>
<dbReference type="FunFam" id="3.30.420.10:FF:000002">
    <property type="entry name" value="Crossover junction endodeoxyribonuclease RuvC"/>
    <property type="match status" value="1"/>
</dbReference>
<dbReference type="EMBL" id="PCXP01000015">
    <property type="protein sequence ID" value="PIR41953.1"/>
    <property type="molecule type" value="Genomic_DNA"/>
</dbReference>
<dbReference type="InterPro" id="IPR036397">
    <property type="entry name" value="RNaseH_sf"/>
</dbReference>
<dbReference type="GO" id="GO:0000287">
    <property type="term" value="F:magnesium ion binding"/>
    <property type="evidence" value="ECO:0007669"/>
    <property type="project" value="UniProtKB-UniRule"/>
</dbReference>
<dbReference type="HAMAP" id="MF_00034">
    <property type="entry name" value="RuvC"/>
    <property type="match status" value="1"/>
</dbReference>
<evidence type="ECO:0000313" key="16">
    <source>
        <dbReference type="Proteomes" id="UP000230208"/>
    </source>
</evidence>
<evidence type="ECO:0000256" key="5">
    <source>
        <dbReference type="ARBA" id="ARBA00022759"/>
    </source>
</evidence>
<comment type="function">
    <text evidence="13">The RuvA-RuvB-RuvC complex processes Holliday junction (HJ) DNA during genetic recombination and DNA repair. Endonuclease that resolves HJ intermediates. Cleaves cruciform DNA by making single-stranded nicks across the HJ at symmetrical positions within the homologous arms, yielding a 5'-phosphate and a 3'-hydroxyl group; requires a central core of homology in the junction. The consensus cleavage sequence is 5'-(A/T)TT(C/G)-3'. Cleavage occurs on the 3'-side of the TT dinucleotide at the point of strand exchange. HJ branch migration catalyzed by RuvA-RuvB allows RuvC to scan DNA until it finds its consensus sequence, where it cleaves and resolves the cruciform DNA.</text>
</comment>
<feature type="active site" evidence="13">
    <location>
        <position position="66"/>
    </location>
</feature>
<keyword evidence="8 13" id="KW-0460">Magnesium</keyword>
<feature type="active site" evidence="13">
    <location>
        <position position="139"/>
    </location>
</feature>
<evidence type="ECO:0000256" key="9">
    <source>
        <dbReference type="ARBA" id="ARBA00023125"/>
    </source>
</evidence>
<dbReference type="Gene3D" id="3.30.420.10">
    <property type="entry name" value="Ribonuclease H-like superfamily/Ribonuclease H"/>
    <property type="match status" value="1"/>
</dbReference>
<dbReference type="EC" id="3.1.21.10" evidence="13 14"/>
<keyword evidence="10 13" id="KW-0233">DNA recombination</keyword>
<sequence>MTILGIDPGTTKIGFGVIKNERNSFEALDYGIISTPGKNKCFDYKMISEKLSFIINTYKPERAGVEKLFFSNNQKTAMSVAEARGVIILTLANHNVPIVEFAPHQVKQAVSAYGSAGKAQVERMVRIILKIKDPIRPDDAADALAIAICATSNTIY</sequence>
<dbReference type="PRINTS" id="PR00696">
    <property type="entry name" value="RSOLVASERUVC"/>
</dbReference>
<keyword evidence="6 13" id="KW-0227">DNA damage</keyword>
<proteinExistence type="inferred from homology"/>
<evidence type="ECO:0000256" key="2">
    <source>
        <dbReference type="ARBA" id="ARBA00022490"/>
    </source>
</evidence>
<evidence type="ECO:0000313" key="15">
    <source>
        <dbReference type="EMBL" id="PIR41953.1"/>
    </source>
</evidence>
<comment type="subunit">
    <text evidence="13">Homodimer which binds Holliday junction (HJ) DNA. The HJ becomes 2-fold symmetrical on binding to RuvC with unstacked arms; it has a different conformation from HJ DNA in complex with RuvA. In the full resolvosome a probable DNA-RuvA(4)-RuvB(12)-RuvC(2) complex forms which resolves the HJ.</text>
</comment>
<keyword evidence="11 13" id="KW-0234">DNA repair</keyword>
<dbReference type="GO" id="GO:0006310">
    <property type="term" value="P:DNA recombination"/>
    <property type="evidence" value="ECO:0007669"/>
    <property type="project" value="UniProtKB-UniRule"/>
</dbReference>
<evidence type="ECO:0000256" key="4">
    <source>
        <dbReference type="ARBA" id="ARBA00022723"/>
    </source>
</evidence>